<proteinExistence type="predicted"/>
<evidence type="ECO:0000313" key="2">
    <source>
        <dbReference type="Proteomes" id="UP001202922"/>
    </source>
</evidence>
<sequence>MAITPEGPRHPAGSVYPDIAVVAQGLCDLLGSELAASMAGVKDPGQAREWARGDLEPTQAAQQRLRFAYDLLHEVEAAEGRKVAQAWATSVNPRLYYGTPLKAIREDRFQDTAAAAKALMEDAYEG</sequence>
<gene>
    <name evidence="1" type="ORF">L0M17_19200</name>
</gene>
<reference evidence="1 2" key="1">
    <citation type="submission" date="2022-03" db="EMBL/GenBank/DDBJ databases">
        <title>Sinomonas sp. isolated from a soil.</title>
        <authorList>
            <person name="Han J."/>
            <person name="Kim D.-U."/>
        </authorList>
    </citation>
    <scope>NUCLEOTIDE SEQUENCE [LARGE SCALE GENOMIC DNA]</scope>
    <source>
        <strain evidence="1 2">5-5</strain>
    </source>
</reference>
<accession>A0ABS9U5V3</accession>
<dbReference type="EMBL" id="JAKZBV010000001">
    <property type="protein sequence ID" value="MCH6472068.1"/>
    <property type="molecule type" value="Genomic_DNA"/>
</dbReference>
<dbReference type="Proteomes" id="UP001202922">
    <property type="component" value="Unassembled WGS sequence"/>
</dbReference>
<name>A0ABS9U5V3_9MICC</name>
<evidence type="ECO:0008006" key="3">
    <source>
        <dbReference type="Google" id="ProtNLM"/>
    </source>
</evidence>
<protein>
    <recommendedName>
        <fullName evidence="3">DUF2384 domain-containing protein</fullName>
    </recommendedName>
</protein>
<keyword evidence="2" id="KW-1185">Reference proteome</keyword>
<organism evidence="1 2">
    <name type="scientific">Sinomonas terrae</name>
    <dbReference type="NCBI Taxonomy" id="2908838"/>
    <lineage>
        <taxon>Bacteria</taxon>
        <taxon>Bacillati</taxon>
        <taxon>Actinomycetota</taxon>
        <taxon>Actinomycetes</taxon>
        <taxon>Micrococcales</taxon>
        <taxon>Micrococcaceae</taxon>
        <taxon>Sinomonas</taxon>
    </lineage>
</organism>
<evidence type="ECO:0000313" key="1">
    <source>
        <dbReference type="EMBL" id="MCH6472068.1"/>
    </source>
</evidence>
<comment type="caution">
    <text evidence="1">The sequence shown here is derived from an EMBL/GenBank/DDBJ whole genome shotgun (WGS) entry which is preliminary data.</text>
</comment>
<dbReference type="RefSeq" id="WP_241055983.1">
    <property type="nucleotide sequence ID" value="NZ_JAKZBV010000001.1"/>
</dbReference>